<dbReference type="EMBL" id="JFFI01001320">
    <property type="protein sequence ID" value="KXH61109.1"/>
    <property type="molecule type" value="Genomic_DNA"/>
</dbReference>
<reference evidence="2 3" key="1">
    <citation type="submission" date="2014-02" db="EMBL/GenBank/DDBJ databases">
        <title>The genome sequence of Colletotrichum salicis CBS 607.94.</title>
        <authorList>
            <person name="Baroncelli R."/>
            <person name="Thon M.R."/>
        </authorList>
    </citation>
    <scope>NUCLEOTIDE SEQUENCE [LARGE SCALE GENOMIC DNA]</scope>
    <source>
        <strain evidence="2 3">CBS 607.94</strain>
    </source>
</reference>
<keyword evidence="3" id="KW-1185">Reference proteome</keyword>
<feature type="region of interest" description="Disordered" evidence="1">
    <location>
        <begin position="1"/>
        <end position="194"/>
    </location>
</feature>
<gene>
    <name evidence="2" type="ORF">CSAL01_05714</name>
</gene>
<feature type="compositionally biased region" description="Basic and acidic residues" evidence="1">
    <location>
        <begin position="19"/>
        <end position="30"/>
    </location>
</feature>
<name>A0A135UL21_9PEZI</name>
<evidence type="ECO:0000313" key="2">
    <source>
        <dbReference type="EMBL" id="KXH61109.1"/>
    </source>
</evidence>
<dbReference type="Proteomes" id="UP000070121">
    <property type="component" value="Unassembled WGS sequence"/>
</dbReference>
<protein>
    <submittedName>
        <fullName evidence="2">Uncharacterized protein</fullName>
    </submittedName>
</protein>
<organism evidence="2 3">
    <name type="scientific">Colletotrichum salicis</name>
    <dbReference type="NCBI Taxonomy" id="1209931"/>
    <lineage>
        <taxon>Eukaryota</taxon>
        <taxon>Fungi</taxon>
        <taxon>Dikarya</taxon>
        <taxon>Ascomycota</taxon>
        <taxon>Pezizomycotina</taxon>
        <taxon>Sordariomycetes</taxon>
        <taxon>Hypocreomycetidae</taxon>
        <taxon>Glomerellales</taxon>
        <taxon>Glomerellaceae</taxon>
        <taxon>Colletotrichum</taxon>
        <taxon>Colletotrichum acutatum species complex</taxon>
    </lineage>
</organism>
<accession>A0A135UL21</accession>
<dbReference type="AlphaFoldDB" id="A0A135UL21"/>
<feature type="compositionally biased region" description="Basic residues" evidence="1">
    <location>
        <begin position="132"/>
        <end position="142"/>
    </location>
</feature>
<proteinExistence type="predicted"/>
<comment type="caution">
    <text evidence="2">The sequence shown here is derived from an EMBL/GenBank/DDBJ whole genome shotgun (WGS) entry which is preliminary data.</text>
</comment>
<evidence type="ECO:0000313" key="3">
    <source>
        <dbReference type="Proteomes" id="UP000070121"/>
    </source>
</evidence>
<feature type="compositionally biased region" description="Basic and acidic residues" evidence="1">
    <location>
        <begin position="81"/>
        <end position="118"/>
    </location>
</feature>
<evidence type="ECO:0000256" key="1">
    <source>
        <dbReference type="SAM" id="MobiDB-lite"/>
    </source>
</evidence>
<sequence>MLRLAQPANAHGTDTDIIPAREPKQHGENHHARRRRTRGQPNRQARNHGQHNSGHITIKRPSPISPPPGQRPTEDAAGIKNRQDGKRKGLAEPFAERVTRDIRQRDKQRKLHEEDARRRETKRRAAKDARVRVRARVARRREARAYQKIGGAAEGEADEADGADGPAPADDGEEGLHHEREDDAADGAAGGGHACGEAAAALEPVAYGCDGGGEDEGAAEAAEDAEGDHEVPVYWEGRISARLYVFGRLSGMWFKGGLSGREK</sequence>